<sequence length="687" mass="79535">MTSVKEFLCSRRWGKAIPATVAIAMASCIFLEPVQAEEIGNDLLAPLPFIDISNHPAKEAIVKAYEEGLFSDSTKAIKQFFPDKAMTRAEFFLLTSRFLQLNQNKLFPLTLLEDNDEFGRGQGMDEPYLPYKDVHYMTWMYPGILRVFVYHDRIAGARTLHKIFPGDQFYPNQPITNEEAAKVLSVLSFATKKSEWELELLKRGSSRLTRAEAAILMEKVSASTQSQMLLPLADETRSLYPHVPVQKEMYPLFATYDSPTETEQKFIDIVDSIKNYLEEEETFKELEELPSDFPNQVGVHYYKSWNYYKEPADNAKEALLALDAYLETVEHDPKMLGLLTANIYDVGLQMLRTNQGKEFEELHQKLLSYESKLVKNSEEWKVFGLYLAAIEIHLGQYGNASKRYEERPDIKLAVQNGLYYLVKENRISDAENLLKRAMKVADQDRELQALYEQAAHELDLLSSTRQNLYATLLSDAYNKLDEAQRIIVKTEMNYGGTVLKTTEEMDAQRGITHTKGIYQKADQAVLNKMERYTDRRNQVKYDWDNEKGIWTKKETGNQIGKKAYLHEYVTDLPVLSRLNKLHARYLKQSFGAYEVITEFYEPNELQRYAETLDLQEKKLLYAPTFVVKYYLDSETKQLLRQSWKITEAYDNGEYLKLDGDEEYEFPESLRLDIPQEVTKGAVVIHET</sequence>
<feature type="domain" description="SLH" evidence="1">
    <location>
        <begin position="44"/>
        <end position="109"/>
    </location>
</feature>
<name>A0A075R3Q2_BRELA</name>
<dbReference type="InterPro" id="IPR001119">
    <property type="entry name" value="SLH_dom"/>
</dbReference>
<dbReference type="KEGG" id="blr:BRLA_c014340"/>
<evidence type="ECO:0000313" key="2">
    <source>
        <dbReference type="EMBL" id="AIG25773.1"/>
    </source>
</evidence>
<keyword evidence="3" id="KW-1185">Reference proteome</keyword>
<dbReference type="PROSITE" id="PS51257">
    <property type="entry name" value="PROKAR_LIPOPROTEIN"/>
    <property type="match status" value="1"/>
</dbReference>
<evidence type="ECO:0000313" key="3">
    <source>
        <dbReference type="Proteomes" id="UP000005850"/>
    </source>
</evidence>
<gene>
    <name evidence="2" type="ORF">BRLA_c014340</name>
</gene>
<dbReference type="HOGENOM" id="CLU_412004_0_0_9"/>
<accession>A0A075R3Q2</accession>
<organism evidence="2 3">
    <name type="scientific">Brevibacillus laterosporus LMG 15441</name>
    <dbReference type="NCBI Taxonomy" id="1042163"/>
    <lineage>
        <taxon>Bacteria</taxon>
        <taxon>Bacillati</taxon>
        <taxon>Bacillota</taxon>
        <taxon>Bacilli</taxon>
        <taxon>Bacillales</taxon>
        <taxon>Paenibacillaceae</taxon>
        <taxon>Brevibacillus</taxon>
    </lineage>
</organism>
<proteinExistence type="predicted"/>
<dbReference type="Proteomes" id="UP000005850">
    <property type="component" value="Chromosome"/>
</dbReference>
<reference evidence="2 3" key="1">
    <citation type="journal article" date="2011" name="J. Bacteriol.">
        <title>Genome sequence of Brevibacillus laterosporus LMG 15441, a pathogen of invertebrates.</title>
        <authorList>
            <person name="Djukic M."/>
            <person name="Poehlein A."/>
            <person name="Thurmer A."/>
            <person name="Daniel R."/>
        </authorList>
    </citation>
    <scope>NUCLEOTIDE SEQUENCE [LARGE SCALE GENOMIC DNA]</scope>
    <source>
        <strain evidence="2 3">LMG 15441</strain>
    </source>
</reference>
<dbReference type="PROSITE" id="PS51272">
    <property type="entry name" value="SLH"/>
    <property type="match status" value="1"/>
</dbReference>
<dbReference type="AlphaFoldDB" id="A0A075R3Q2"/>
<dbReference type="EMBL" id="CP007806">
    <property type="protein sequence ID" value="AIG25773.1"/>
    <property type="molecule type" value="Genomic_DNA"/>
</dbReference>
<dbReference type="RefSeq" id="WP_003338171.1">
    <property type="nucleotide sequence ID" value="NZ_CP007806.1"/>
</dbReference>
<protein>
    <submittedName>
        <fullName evidence="2">S-layer homology domain-containing protein</fullName>
    </submittedName>
</protein>
<evidence type="ECO:0000259" key="1">
    <source>
        <dbReference type="PROSITE" id="PS51272"/>
    </source>
</evidence>
<dbReference type="STRING" id="1042163.BRLA_c014340"/>